<protein>
    <submittedName>
        <fullName evidence="1">Uncharacterized protein</fullName>
    </submittedName>
</protein>
<sequence length="37" mass="4418">MLFVFVISRRKGNNKRPSEFIVEYEIDGRYEGINILN</sequence>
<reference evidence="1 2" key="1">
    <citation type="journal article" date="2011" name="J. Bacteriol.">
        <title>Complete genome sequence of the industrial strain Bacillus megaterium WSH-002.</title>
        <authorList>
            <person name="Liu L."/>
            <person name="Li Y."/>
            <person name="Zhang J."/>
            <person name="Zou W."/>
            <person name="Zhou Z."/>
            <person name="Liu J."/>
            <person name="Li X."/>
            <person name="Wang L."/>
            <person name="Chen J."/>
        </authorList>
    </citation>
    <scope>NUCLEOTIDE SEQUENCE [LARGE SCALE GENOMIC DNA]</scope>
    <source>
        <strain evidence="1 2">WSH-002</strain>
    </source>
</reference>
<proteinExistence type="predicted"/>
<dbReference type="EMBL" id="CP003017">
    <property type="protein sequence ID" value="AEN89415.1"/>
    <property type="molecule type" value="Genomic_DNA"/>
</dbReference>
<gene>
    <name evidence="1" type="ORF">BMWSH_2533</name>
</gene>
<organism evidence="1 2">
    <name type="scientific">Priestia megaterium (strain WSH-002)</name>
    <name type="common">Bacillus megaterium</name>
    <dbReference type="NCBI Taxonomy" id="1006007"/>
    <lineage>
        <taxon>Bacteria</taxon>
        <taxon>Bacillati</taxon>
        <taxon>Bacillota</taxon>
        <taxon>Bacilli</taxon>
        <taxon>Bacillales</taxon>
        <taxon>Bacillaceae</taxon>
        <taxon>Priestia</taxon>
    </lineage>
</organism>
<dbReference type="Proteomes" id="UP000001283">
    <property type="component" value="Chromosome"/>
</dbReference>
<name>A0A8D3X1Z7_PRIMW</name>
<evidence type="ECO:0000313" key="2">
    <source>
        <dbReference type="Proteomes" id="UP000001283"/>
    </source>
</evidence>
<dbReference type="AlphaFoldDB" id="A0A8D3X1Z7"/>
<evidence type="ECO:0000313" key="1">
    <source>
        <dbReference type="EMBL" id="AEN89415.1"/>
    </source>
</evidence>
<accession>A0A8D3X1Z7</accession>
<dbReference type="KEGG" id="bmh:BMWSH_2533"/>